<keyword evidence="1" id="KW-1133">Transmembrane helix</keyword>
<dbReference type="InterPro" id="IPR024163">
    <property type="entry name" value="Aerotolerance_reg_N"/>
</dbReference>
<feature type="transmembrane region" description="Helical" evidence="1">
    <location>
        <begin position="657"/>
        <end position="676"/>
    </location>
</feature>
<dbReference type="InterPro" id="IPR011933">
    <property type="entry name" value="Double_TM_dom"/>
</dbReference>
<dbReference type="NCBIfam" id="TIGR02226">
    <property type="entry name" value="two_anch"/>
    <property type="match status" value="1"/>
</dbReference>
<dbReference type="AlphaFoldDB" id="A0A1W9I4X8"/>
<evidence type="ECO:0000259" key="2">
    <source>
        <dbReference type="Pfam" id="PF07584"/>
    </source>
</evidence>
<dbReference type="Pfam" id="PF13709">
    <property type="entry name" value="DUF4159"/>
    <property type="match status" value="1"/>
</dbReference>
<name>A0A1W9I4X8_9HYPH</name>
<dbReference type="InterPro" id="IPR025297">
    <property type="entry name" value="DUF4159"/>
</dbReference>
<dbReference type="PANTHER" id="PTHR37464:SF1">
    <property type="entry name" value="BLL2463 PROTEIN"/>
    <property type="match status" value="1"/>
</dbReference>
<evidence type="ECO:0008006" key="6">
    <source>
        <dbReference type="Google" id="ProtNLM"/>
    </source>
</evidence>
<feature type="transmembrane region" description="Helical" evidence="1">
    <location>
        <begin position="6"/>
        <end position="27"/>
    </location>
</feature>
<evidence type="ECO:0000313" key="5">
    <source>
        <dbReference type="Proteomes" id="UP000192872"/>
    </source>
</evidence>
<organism evidence="4 5">
    <name type="scientific">Candidatus Raskinella chloraquaticus</name>
    <dbReference type="NCBI Taxonomy" id="1951219"/>
    <lineage>
        <taxon>Bacteria</taxon>
        <taxon>Pseudomonadati</taxon>
        <taxon>Pseudomonadota</taxon>
        <taxon>Alphaproteobacteria</taxon>
        <taxon>Hyphomicrobiales</taxon>
        <taxon>Phreatobacteraceae</taxon>
        <taxon>Candidatus Raskinella</taxon>
    </lineage>
</organism>
<dbReference type="STRING" id="1827387.A4S15_03865"/>
<feature type="domain" description="DUF4159" evidence="3">
    <location>
        <begin position="714"/>
        <end position="933"/>
    </location>
</feature>
<feature type="domain" description="Aerotolerance regulator N-terminal" evidence="2">
    <location>
        <begin position="6"/>
        <end position="80"/>
    </location>
</feature>
<reference evidence="4 5" key="1">
    <citation type="journal article" date="2017" name="Water Res.">
        <title>Comammox in drinking water systems.</title>
        <authorList>
            <person name="Wang Y."/>
            <person name="Ma L."/>
            <person name="Mao Y."/>
            <person name="Jiang X."/>
            <person name="Xia Y."/>
            <person name="Yu K."/>
            <person name="Li B."/>
            <person name="Zhang T."/>
        </authorList>
    </citation>
    <scope>NUCLEOTIDE SEQUENCE [LARGE SCALE GENOMIC DNA]</scope>
    <source>
        <strain evidence="4">SG_bin8</strain>
    </source>
</reference>
<protein>
    <recommendedName>
        <fullName evidence="6">LytTR family transcriptional regulator</fullName>
    </recommendedName>
</protein>
<dbReference type="SUPFAM" id="SSF52317">
    <property type="entry name" value="Class I glutamine amidotransferase-like"/>
    <property type="match status" value="1"/>
</dbReference>
<dbReference type="Proteomes" id="UP000192872">
    <property type="component" value="Unassembled WGS sequence"/>
</dbReference>
<evidence type="ECO:0000259" key="3">
    <source>
        <dbReference type="Pfam" id="PF13709"/>
    </source>
</evidence>
<dbReference type="EMBL" id="LWDL01000001">
    <property type="protein sequence ID" value="OQW54739.1"/>
    <property type="molecule type" value="Genomic_DNA"/>
</dbReference>
<evidence type="ECO:0000313" key="4">
    <source>
        <dbReference type="EMBL" id="OQW54739.1"/>
    </source>
</evidence>
<gene>
    <name evidence="4" type="ORF">A4S15_03865</name>
</gene>
<keyword evidence="1" id="KW-0472">Membrane</keyword>
<accession>A0A1W9I4X8</accession>
<sequence>MSFLSLSFATPLMLAALVILPAIWWLLRFIPPRPREVAFPPLRLLLALRREDEKPQTSPWWLTALRLAIAACVILALSGPAYDPQSRPERSRGPLVLVVDNGWPSAQSFDLRKAAIDRDIEAAIEANLPVLLVATSLGSDQSFRPQAATEARERLRGLAPEAFIPDRRDIAAPLMRALQDIPDANLIWYSDGLANGEARAFANMLAGALPARRLTLVEDPSLTPLILGTAANGAEALEVPVMRAGTIAPVSGSLRAFDVRGRSIAAAPFTVEARSDKTTARFALPVELRNDIFRIEIDQSRTAGSVQLLDDRWRRRTVGLLAGAADFDNPLLSPLFVLSHALRPFADTRLTNANGTGPSIGEFLDQNVAVIVMADVSAIPTDIQPRLDRWIKNGGVLVRFAGTRLANQRGDPFMPVKLRQTTRVLGGTLSWEQPQSLGRFTPASPFAGMAIPDDVTINRQILAEPDPDLPGKTWVELTDGTPLVTAETRNAGHIVLVHVTADPNWSNLPLSGTFLEMLRRMIVLSSNSGAQDRLTQGETLLAPLRLLDASGRSVGATPLAKPIPAAAIGKTLVSRDNPPGIYGREEAFRALNAVQAGDQFTSLPGDLLPPGVFRRDYGGHRETPLASWFLVAAAALFLVDALLVLMMSGLWRGRRPLAAATALIALGIVPLLLASIEPASAQISRQRGQRAPQPPLSAATPEDTFALNAANRTRLAYVITGITEIDDISRQGLTGLSRTLAERTSLEPAEPVGVDLARDELAFFPLLYWPIDARVDKPSPAAISRADQFMKNGGTILFDTRDQSASRPAARGGIDTPGLVKLREILKGVDVPELEVVPADHVLTKSFYLLTAFPGRFDDGPLWTEKTAPNPTGAKRPVRIADGVSPLLITTNDVAGAWAVDARGNPLLPTYGESPRQREMALRSGINIVMYLLTGNYKSDQVHVDDILQRLGQ</sequence>
<keyword evidence="1" id="KW-0812">Transmembrane</keyword>
<dbReference type="Pfam" id="PF07584">
    <property type="entry name" value="BatA"/>
    <property type="match status" value="1"/>
</dbReference>
<dbReference type="PANTHER" id="PTHR37464">
    <property type="entry name" value="BLL2463 PROTEIN"/>
    <property type="match status" value="1"/>
</dbReference>
<comment type="caution">
    <text evidence="4">The sequence shown here is derived from an EMBL/GenBank/DDBJ whole genome shotgun (WGS) entry which is preliminary data.</text>
</comment>
<dbReference type="RefSeq" id="WP_376801508.1">
    <property type="nucleotide sequence ID" value="NZ_DBNB01000012.1"/>
</dbReference>
<evidence type="ECO:0000256" key="1">
    <source>
        <dbReference type="SAM" id="Phobius"/>
    </source>
</evidence>
<dbReference type="Gene3D" id="3.40.50.12140">
    <property type="entry name" value="Domain of unknown function DUF4159"/>
    <property type="match status" value="1"/>
</dbReference>
<feature type="transmembrane region" description="Helical" evidence="1">
    <location>
        <begin position="625"/>
        <end position="645"/>
    </location>
</feature>
<dbReference type="InterPro" id="IPR029062">
    <property type="entry name" value="Class_I_gatase-like"/>
</dbReference>
<proteinExistence type="predicted"/>